<protein>
    <submittedName>
        <fullName evidence="1">Uncharacterized protein</fullName>
    </submittedName>
</protein>
<dbReference type="Proteomes" id="UP000485621">
    <property type="component" value="Unassembled WGS sequence"/>
</dbReference>
<dbReference type="EMBL" id="MWDB01000024">
    <property type="protein sequence ID" value="OQB41090.1"/>
    <property type="molecule type" value="Genomic_DNA"/>
</dbReference>
<comment type="caution">
    <text evidence="1">The sequence shown here is derived from an EMBL/GenBank/DDBJ whole genome shotgun (WGS) entry which is preliminary data.</text>
</comment>
<accession>A0A1V5ZLF9</accession>
<reference evidence="1" key="1">
    <citation type="submission" date="2017-02" db="EMBL/GenBank/DDBJ databases">
        <title>Delving into the versatile metabolic prowess of the omnipresent phylum Bacteroidetes.</title>
        <authorList>
            <person name="Nobu M.K."/>
            <person name="Mei R."/>
            <person name="Narihiro T."/>
            <person name="Kuroda K."/>
            <person name="Liu W.-T."/>
        </authorList>
    </citation>
    <scope>NUCLEOTIDE SEQUENCE</scope>
    <source>
        <strain evidence="1">ADurb.Bin160</strain>
    </source>
</reference>
<dbReference type="AlphaFoldDB" id="A0A1V5ZLF9"/>
<organism evidence="1">
    <name type="scientific">candidate division CPR1 bacterium ADurb.Bin160</name>
    <dbReference type="NCBI Taxonomy" id="1852826"/>
    <lineage>
        <taxon>Bacteria</taxon>
        <taxon>candidate division CPR1</taxon>
    </lineage>
</organism>
<name>A0A1V5ZLF9_9BACT</name>
<evidence type="ECO:0000313" key="1">
    <source>
        <dbReference type="EMBL" id="OQB41090.1"/>
    </source>
</evidence>
<gene>
    <name evidence="1" type="ORF">BWY04_01053</name>
</gene>
<sequence>MVIFITSKEFRNDFVTVFQWKNGDDYYYQVESTTKDKRILKTFQKLEIPNIENIFSKTFVFKTDKDIMGLIKKEFSS</sequence>
<proteinExistence type="predicted"/>